<evidence type="ECO:0000256" key="3">
    <source>
        <dbReference type="ARBA" id="ARBA00022475"/>
    </source>
</evidence>
<proteinExistence type="predicted"/>
<dbReference type="Proteomes" id="UP000706580">
    <property type="component" value="Unassembled WGS sequence"/>
</dbReference>
<evidence type="ECO:0000313" key="8">
    <source>
        <dbReference type="Proteomes" id="UP000706580"/>
    </source>
</evidence>
<evidence type="ECO:0000256" key="6">
    <source>
        <dbReference type="ARBA" id="ARBA00023136"/>
    </source>
</evidence>
<keyword evidence="8" id="KW-1185">Reference proteome</keyword>
<organism evidence="7 8">
    <name type="scientific">Leclercia barmai</name>
    <dbReference type="NCBI Taxonomy" id="2785629"/>
    <lineage>
        <taxon>Bacteria</taxon>
        <taxon>Pseudomonadati</taxon>
        <taxon>Pseudomonadota</taxon>
        <taxon>Gammaproteobacteria</taxon>
        <taxon>Enterobacterales</taxon>
        <taxon>Enterobacteriaceae</taxon>
        <taxon>Leclercia</taxon>
    </lineage>
</organism>
<keyword evidence="5" id="KW-1133">Transmembrane helix</keyword>
<comment type="subcellular location">
    <subcellularLocation>
        <location evidence="1">Cell membrane</location>
        <topology evidence="1">Multi-pass membrane protein</topology>
    </subcellularLocation>
</comment>
<dbReference type="RefSeq" id="WP_223074267.1">
    <property type="nucleotide sequence ID" value="NZ_JADMNK010000002.1"/>
</dbReference>
<keyword evidence="6" id="KW-0472">Membrane</keyword>
<dbReference type="InterPro" id="IPR000060">
    <property type="entry name" value="BCCT_transptr"/>
</dbReference>
<name>A0ABS7RT79_9ENTR</name>
<evidence type="ECO:0000256" key="2">
    <source>
        <dbReference type="ARBA" id="ARBA00022448"/>
    </source>
</evidence>
<keyword evidence="3" id="KW-1003">Cell membrane</keyword>
<keyword evidence="4" id="KW-0812">Transmembrane</keyword>
<accession>A0ABS7RT79</accession>
<reference evidence="7 8" key="1">
    <citation type="submission" date="2020-11" db="EMBL/GenBank/DDBJ databases">
        <title>Draft Genome of Enterobacter sp. strain EMC7.</title>
        <authorList>
            <person name="Barman P."/>
            <person name="Sinha S."/>
            <person name="Sen S."/>
            <person name="Chakraborty R."/>
        </authorList>
    </citation>
    <scope>NUCLEOTIDE SEQUENCE [LARGE SCALE GENOMIC DNA]</scope>
    <source>
        <strain evidence="7 8">EMC7</strain>
    </source>
</reference>
<comment type="caution">
    <text evidence="7">The sequence shown here is derived from an EMBL/GenBank/DDBJ whole genome shotgun (WGS) entry which is preliminary data.</text>
</comment>
<evidence type="ECO:0000256" key="1">
    <source>
        <dbReference type="ARBA" id="ARBA00004651"/>
    </source>
</evidence>
<sequence length="48" mass="4984">MGLSQYDDIKPGPGGSHPGFRCHSRFAMIFSAGTGTGMIFLGAAEPVI</sequence>
<evidence type="ECO:0000313" key="7">
    <source>
        <dbReference type="EMBL" id="MBZ0057521.1"/>
    </source>
</evidence>
<dbReference type="EMBL" id="JADMNK010000002">
    <property type="protein sequence ID" value="MBZ0057521.1"/>
    <property type="molecule type" value="Genomic_DNA"/>
</dbReference>
<keyword evidence="2" id="KW-0813">Transport</keyword>
<gene>
    <name evidence="7" type="ORF">ITX56_06745</name>
</gene>
<dbReference type="Pfam" id="PF02028">
    <property type="entry name" value="BCCT"/>
    <property type="match status" value="1"/>
</dbReference>
<evidence type="ECO:0000256" key="5">
    <source>
        <dbReference type="ARBA" id="ARBA00022989"/>
    </source>
</evidence>
<evidence type="ECO:0000256" key="4">
    <source>
        <dbReference type="ARBA" id="ARBA00022692"/>
    </source>
</evidence>
<protein>
    <submittedName>
        <fullName evidence="7">BCCT family transporter</fullName>
    </submittedName>
</protein>